<keyword evidence="2" id="KW-1185">Reference proteome</keyword>
<dbReference type="EMBL" id="NPKI01000002">
    <property type="protein sequence ID" value="PAQ04089.1"/>
    <property type="molecule type" value="Genomic_DNA"/>
</dbReference>
<reference evidence="2" key="1">
    <citation type="submission" date="2017-08" db="EMBL/GenBank/DDBJ databases">
        <title>Mesorhizobium wenxinae sp. nov., a novel rhizobial species isolated from root nodules of chickpea (Cicer arietinum L.).</title>
        <authorList>
            <person name="Zhang J."/>
        </authorList>
    </citation>
    <scope>NUCLEOTIDE SEQUENCE [LARGE SCALE GENOMIC DNA]</scope>
    <source>
        <strain evidence="2">USDA 3392</strain>
    </source>
</reference>
<accession>A0AB36RK33</accession>
<name>A0AB36RK33_9HYPH</name>
<proteinExistence type="predicted"/>
<sequence>MRQALVEPYWIDAIPFNDAAETVRPYAVISDDRDGYFPAFDPETQAFVLIFKDGNARHRASHIVGDTVGCFLAQ</sequence>
<gene>
    <name evidence="1" type="ORF">CIT25_00895</name>
</gene>
<evidence type="ECO:0000313" key="2">
    <source>
        <dbReference type="Proteomes" id="UP000216215"/>
    </source>
</evidence>
<dbReference type="AlphaFoldDB" id="A0AB36RK33"/>
<dbReference type="Proteomes" id="UP000216215">
    <property type="component" value="Unassembled WGS sequence"/>
</dbReference>
<organism evidence="1 2">
    <name type="scientific">Mesorhizobium mediterraneum</name>
    <dbReference type="NCBI Taxonomy" id="43617"/>
    <lineage>
        <taxon>Bacteria</taxon>
        <taxon>Pseudomonadati</taxon>
        <taxon>Pseudomonadota</taxon>
        <taxon>Alphaproteobacteria</taxon>
        <taxon>Hyphomicrobiales</taxon>
        <taxon>Phyllobacteriaceae</taxon>
        <taxon>Mesorhizobium</taxon>
    </lineage>
</organism>
<evidence type="ECO:0000313" key="1">
    <source>
        <dbReference type="EMBL" id="PAQ04089.1"/>
    </source>
</evidence>
<comment type="caution">
    <text evidence="1">The sequence shown here is derived from an EMBL/GenBank/DDBJ whole genome shotgun (WGS) entry which is preliminary data.</text>
</comment>
<protein>
    <submittedName>
        <fullName evidence="1">Uncharacterized protein</fullName>
    </submittedName>
</protein>